<evidence type="ECO:0000313" key="4">
    <source>
        <dbReference type="EMBL" id="OHA52341.1"/>
    </source>
</evidence>
<reference evidence="4 5" key="1">
    <citation type="journal article" date="2016" name="Nat. Commun.">
        <title>Thousands of microbial genomes shed light on interconnected biogeochemical processes in an aquifer system.</title>
        <authorList>
            <person name="Anantharaman K."/>
            <person name="Brown C.T."/>
            <person name="Hug L.A."/>
            <person name="Sharon I."/>
            <person name="Castelle C.J."/>
            <person name="Probst A.J."/>
            <person name="Thomas B.C."/>
            <person name="Singh A."/>
            <person name="Wilkins M.J."/>
            <person name="Karaoz U."/>
            <person name="Brodie E.L."/>
            <person name="Williams K.H."/>
            <person name="Hubbard S.S."/>
            <person name="Banfield J.F."/>
        </authorList>
    </citation>
    <scope>NUCLEOTIDE SEQUENCE [LARGE SCALE GENOMIC DNA]</scope>
</reference>
<dbReference type="InterPro" id="IPR000037">
    <property type="entry name" value="SsrA-bd_prot"/>
</dbReference>
<sequence length="145" mass="16678">MATLAENRKAHFDYEILETLEAGIVLNGQETKSIREGRASLTGAFVTIKNNELWLTNMTVPAWQPKNISKNYDDTRSRKLLAHKEQIAGLIGKIKTRGLTALPLRLYTQHGKIKVEIGVAKYRKKHDKRELIKKRDIEREIERSL</sequence>
<dbReference type="Proteomes" id="UP000176951">
    <property type="component" value="Unassembled WGS sequence"/>
</dbReference>
<comment type="similarity">
    <text evidence="3">Belongs to the SmpB family.</text>
</comment>
<accession>A0A1G2PXI9</accession>
<dbReference type="Pfam" id="PF01668">
    <property type="entry name" value="SmpB"/>
    <property type="match status" value="1"/>
</dbReference>
<dbReference type="GO" id="GO:0070930">
    <property type="term" value="P:trans-translation-dependent protein tagging"/>
    <property type="evidence" value="ECO:0007669"/>
    <property type="project" value="TreeGrafter"/>
</dbReference>
<dbReference type="GO" id="GO:0070929">
    <property type="term" value="P:trans-translation"/>
    <property type="evidence" value="ECO:0007669"/>
    <property type="project" value="UniProtKB-UniRule"/>
</dbReference>
<dbReference type="HAMAP" id="MF_00023">
    <property type="entry name" value="SmpB"/>
    <property type="match status" value="1"/>
</dbReference>
<keyword evidence="2 3" id="KW-0694">RNA-binding</keyword>
<name>A0A1G2PXI9_9BACT</name>
<comment type="function">
    <text evidence="3">Required for rescue of stalled ribosomes mediated by trans-translation. Binds to transfer-messenger RNA (tmRNA), required for stable association of tmRNA with ribosomes. tmRNA and SmpB together mimic tRNA shape, replacing the anticodon stem-loop with SmpB. tmRNA is encoded by the ssrA gene; the 2 termini fold to resemble tRNA(Ala) and it encodes a 'tag peptide', a short internal open reading frame. During trans-translation Ala-aminoacylated tmRNA acts like a tRNA, entering the A-site of stalled ribosomes, displacing the stalled mRNA. The ribosome then switches to translate the ORF on the tmRNA; the nascent peptide is terminated with the 'tag peptide' encoded by the tmRNA and targeted for degradation. The ribosome is freed to recommence translation, which seems to be the essential function of trans-translation.</text>
</comment>
<dbReference type="PANTHER" id="PTHR30308">
    <property type="entry name" value="TMRNA-BINDING COMPONENT OF TRANS-TRANSLATION TAGGING COMPLEX"/>
    <property type="match status" value="1"/>
</dbReference>
<dbReference type="CDD" id="cd09294">
    <property type="entry name" value="SmpB"/>
    <property type="match status" value="1"/>
</dbReference>
<dbReference type="GO" id="GO:0005829">
    <property type="term" value="C:cytosol"/>
    <property type="evidence" value="ECO:0007669"/>
    <property type="project" value="TreeGrafter"/>
</dbReference>
<gene>
    <name evidence="3" type="primary">smpB</name>
    <name evidence="4" type="ORF">A3A97_01445</name>
</gene>
<comment type="caution">
    <text evidence="4">The sequence shown here is derived from an EMBL/GenBank/DDBJ whole genome shotgun (WGS) entry which is preliminary data.</text>
</comment>
<dbReference type="GO" id="GO:0003723">
    <property type="term" value="F:RNA binding"/>
    <property type="evidence" value="ECO:0007669"/>
    <property type="project" value="UniProtKB-UniRule"/>
</dbReference>
<keyword evidence="1 3" id="KW-0963">Cytoplasm</keyword>
<evidence type="ECO:0000256" key="1">
    <source>
        <dbReference type="ARBA" id="ARBA00022490"/>
    </source>
</evidence>
<dbReference type="NCBIfam" id="TIGR00086">
    <property type="entry name" value="smpB"/>
    <property type="match status" value="1"/>
</dbReference>
<organism evidence="4 5">
    <name type="scientific">Candidatus Terrybacteria bacterium RIFCSPLOWO2_01_FULL_40_23</name>
    <dbReference type="NCBI Taxonomy" id="1802366"/>
    <lineage>
        <taxon>Bacteria</taxon>
        <taxon>Candidatus Terryibacteriota</taxon>
    </lineage>
</organism>
<evidence type="ECO:0000256" key="3">
    <source>
        <dbReference type="HAMAP-Rule" id="MF_00023"/>
    </source>
</evidence>
<dbReference type="PANTHER" id="PTHR30308:SF2">
    <property type="entry name" value="SSRA-BINDING PROTEIN"/>
    <property type="match status" value="1"/>
</dbReference>
<dbReference type="SUPFAM" id="SSF74982">
    <property type="entry name" value="Small protein B (SmpB)"/>
    <property type="match status" value="1"/>
</dbReference>
<proteinExistence type="inferred from homology"/>
<dbReference type="InterPro" id="IPR023620">
    <property type="entry name" value="SmpB"/>
</dbReference>
<dbReference type="Gene3D" id="2.40.280.10">
    <property type="match status" value="1"/>
</dbReference>
<protein>
    <recommendedName>
        <fullName evidence="3">SsrA-binding protein</fullName>
    </recommendedName>
    <alternativeName>
        <fullName evidence="3">Small protein B</fullName>
    </alternativeName>
</protein>
<evidence type="ECO:0000313" key="5">
    <source>
        <dbReference type="Proteomes" id="UP000176951"/>
    </source>
</evidence>
<dbReference type="NCBIfam" id="NF003843">
    <property type="entry name" value="PRK05422.1"/>
    <property type="match status" value="1"/>
</dbReference>
<evidence type="ECO:0000256" key="2">
    <source>
        <dbReference type="ARBA" id="ARBA00022884"/>
    </source>
</evidence>
<comment type="subcellular location">
    <subcellularLocation>
        <location evidence="3">Cytoplasm</location>
    </subcellularLocation>
    <text evidence="3">The tmRNA-SmpB complex associates with stalled 70S ribosomes.</text>
</comment>
<dbReference type="EMBL" id="MHSW01000010">
    <property type="protein sequence ID" value="OHA52341.1"/>
    <property type="molecule type" value="Genomic_DNA"/>
</dbReference>
<dbReference type="AlphaFoldDB" id="A0A1G2PXI9"/>